<accession>A0A6G0VME6</accession>
<feature type="non-terminal residue" evidence="1">
    <location>
        <position position="191"/>
    </location>
</feature>
<protein>
    <submittedName>
        <fullName evidence="1">Uncharacterized protein</fullName>
    </submittedName>
</protein>
<evidence type="ECO:0000313" key="1">
    <source>
        <dbReference type="EMBL" id="KAF0691319.1"/>
    </source>
</evidence>
<organism evidence="1 2">
    <name type="scientific">Aphis craccivora</name>
    <name type="common">Cowpea aphid</name>
    <dbReference type="NCBI Taxonomy" id="307492"/>
    <lineage>
        <taxon>Eukaryota</taxon>
        <taxon>Metazoa</taxon>
        <taxon>Ecdysozoa</taxon>
        <taxon>Arthropoda</taxon>
        <taxon>Hexapoda</taxon>
        <taxon>Insecta</taxon>
        <taxon>Pterygota</taxon>
        <taxon>Neoptera</taxon>
        <taxon>Paraneoptera</taxon>
        <taxon>Hemiptera</taxon>
        <taxon>Sternorrhyncha</taxon>
        <taxon>Aphidomorpha</taxon>
        <taxon>Aphidoidea</taxon>
        <taxon>Aphididae</taxon>
        <taxon>Aphidini</taxon>
        <taxon>Aphis</taxon>
        <taxon>Aphis</taxon>
    </lineage>
</organism>
<comment type="caution">
    <text evidence="1">The sequence shown here is derived from an EMBL/GenBank/DDBJ whole genome shotgun (WGS) entry which is preliminary data.</text>
</comment>
<sequence length="191" mass="21407">MSHLFPARQVRPGVRRRLRRDKDGFSTFEPSAIGQFEGLRPNELFGNVPVGRFVRQLVVGIFNYLTVDILKCSPEEAAHAWVMLTSQVVSNEAGMGTSNAAGLAFYIRMLVQEYGTSEGQSFGRLSVAGTVPAKDVYRAYVSCHCYELAIIKGLFERRRDFDIVKLILKSIIKAEFEVVPLSFLVTRSLRA</sequence>
<name>A0A6G0VME6_APHCR</name>
<dbReference type="EMBL" id="VUJU01015997">
    <property type="protein sequence ID" value="KAF0691319.1"/>
    <property type="molecule type" value="Genomic_DNA"/>
</dbReference>
<gene>
    <name evidence="1" type="ORF">FWK35_00032287</name>
</gene>
<dbReference type="Proteomes" id="UP000478052">
    <property type="component" value="Unassembled WGS sequence"/>
</dbReference>
<keyword evidence="2" id="KW-1185">Reference proteome</keyword>
<dbReference type="OrthoDB" id="6644859at2759"/>
<evidence type="ECO:0000313" key="2">
    <source>
        <dbReference type="Proteomes" id="UP000478052"/>
    </source>
</evidence>
<proteinExistence type="predicted"/>
<reference evidence="1 2" key="1">
    <citation type="submission" date="2019-08" db="EMBL/GenBank/DDBJ databases">
        <title>Whole genome of Aphis craccivora.</title>
        <authorList>
            <person name="Voronova N.V."/>
            <person name="Shulinski R.S."/>
            <person name="Bandarenka Y.V."/>
            <person name="Zhorov D.G."/>
            <person name="Warner D."/>
        </authorList>
    </citation>
    <scope>NUCLEOTIDE SEQUENCE [LARGE SCALE GENOMIC DNA]</scope>
    <source>
        <strain evidence="1">180601</strain>
        <tissue evidence="1">Whole Body</tissue>
    </source>
</reference>
<dbReference type="AlphaFoldDB" id="A0A6G0VME6"/>